<organism evidence="6 7">
    <name type="scientific">Lactobacillus panisapium</name>
    <dbReference type="NCBI Taxonomy" id="2012495"/>
    <lineage>
        <taxon>Bacteria</taxon>
        <taxon>Bacillati</taxon>
        <taxon>Bacillota</taxon>
        <taxon>Bacilli</taxon>
        <taxon>Lactobacillales</taxon>
        <taxon>Lactobacillaceae</taxon>
        <taxon>Lactobacillus</taxon>
    </lineage>
</organism>
<dbReference type="PANTHER" id="PTHR30126">
    <property type="entry name" value="HTH-TYPE TRANSCRIPTIONAL REGULATOR"/>
    <property type="match status" value="1"/>
</dbReference>
<protein>
    <submittedName>
        <fullName evidence="6">LysR family transcriptional regulator</fullName>
    </submittedName>
</protein>
<comment type="similarity">
    <text evidence="1">Belongs to the LysR transcriptional regulatory family.</text>
</comment>
<dbReference type="SUPFAM" id="SSF46785">
    <property type="entry name" value="Winged helix' DNA-binding domain"/>
    <property type="match status" value="1"/>
</dbReference>
<dbReference type="InterPro" id="IPR036390">
    <property type="entry name" value="WH_DNA-bd_sf"/>
</dbReference>
<keyword evidence="3" id="KW-0238">DNA-binding</keyword>
<proteinExistence type="inferred from homology"/>
<dbReference type="Gene3D" id="3.40.190.10">
    <property type="entry name" value="Periplasmic binding protein-like II"/>
    <property type="match status" value="2"/>
</dbReference>
<keyword evidence="7" id="KW-1185">Reference proteome</keyword>
<gene>
    <name evidence="6" type="ORF">GYM71_04090</name>
</gene>
<evidence type="ECO:0000259" key="5">
    <source>
        <dbReference type="PROSITE" id="PS50931"/>
    </source>
</evidence>
<dbReference type="InterPro" id="IPR005119">
    <property type="entry name" value="LysR_subst-bd"/>
</dbReference>
<dbReference type="InterPro" id="IPR036388">
    <property type="entry name" value="WH-like_DNA-bd_sf"/>
</dbReference>
<dbReference type="SUPFAM" id="SSF53850">
    <property type="entry name" value="Periplasmic binding protein-like II"/>
    <property type="match status" value="1"/>
</dbReference>
<dbReference type="RefSeq" id="WP_220221017.1">
    <property type="nucleotide sequence ID" value="NZ_CP048268.1"/>
</dbReference>
<keyword evidence="2" id="KW-0805">Transcription regulation</keyword>
<evidence type="ECO:0000313" key="6">
    <source>
        <dbReference type="EMBL" id="QYN52631.1"/>
    </source>
</evidence>
<sequence length="292" mass="33471">MKYNLLSFKYFVDVVETQGFTPAAKRNFVSQTAISNSIKNLEKELNVKLIDRSTSHFKVTFAGEKLYHYVIQILNNYYEFNAQVSQLDNSYHTLRIHYLRGFNYWAINLAKLLKTHHASLALQLDTENFSESITKLDQGDYDILVSFSTALSKIKNIHSQKIGTANFSILVNQNCLNERGEVKKEETKKQPLFLQKWTATEDNDVQTKILQILAKMKIDYSDIIYLNSFDGALSNVLLNQGMAIYPKELAIPGINDQNIRYLPNLPLLQYDVVAIYKDPAITRILSQSITAK</sequence>
<dbReference type="PROSITE" id="PS50931">
    <property type="entry name" value="HTH_LYSR"/>
    <property type="match status" value="1"/>
</dbReference>
<evidence type="ECO:0000256" key="1">
    <source>
        <dbReference type="ARBA" id="ARBA00009437"/>
    </source>
</evidence>
<name>A0ABX8W733_9LACO</name>
<dbReference type="PRINTS" id="PR00039">
    <property type="entry name" value="HTHLYSR"/>
</dbReference>
<dbReference type="InterPro" id="IPR000847">
    <property type="entry name" value="LysR_HTH_N"/>
</dbReference>
<evidence type="ECO:0000313" key="7">
    <source>
        <dbReference type="Proteomes" id="UP000826550"/>
    </source>
</evidence>
<accession>A0ABX8W733</accession>
<dbReference type="Gene3D" id="1.10.10.10">
    <property type="entry name" value="Winged helix-like DNA-binding domain superfamily/Winged helix DNA-binding domain"/>
    <property type="match status" value="1"/>
</dbReference>
<reference evidence="6 7" key="1">
    <citation type="submission" date="2020-01" db="EMBL/GenBank/DDBJ databases">
        <title>Vast differences in strain-level diversity in the gut microbiota of two closely related honey bee species.</title>
        <authorList>
            <person name="Ellegaard K.M."/>
            <person name="Suenami S."/>
            <person name="Miyazaki R."/>
            <person name="Engel P."/>
        </authorList>
    </citation>
    <scope>NUCLEOTIDE SEQUENCE [LARGE SCALE GENOMIC DNA]</scope>
    <source>
        <strain evidence="6 7">ESL0416</strain>
    </source>
</reference>
<feature type="domain" description="HTH lysR-type" evidence="5">
    <location>
        <begin position="1"/>
        <end position="60"/>
    </location>
</feature>
<dbReference type="EMBL" id="CP048268">
    <property type="protein sequence ID" value="QYN52631.1"/>
    <property type="molecule type" value="Genomic_DNA"/>
</dbReference>
<evidence type="ECO:0000256" key="2">
    <source>
        <dbReference type="ARBA" id="ARBA00023015"/>
    </source>
</evidence>
<dbReference type="Pfam" id="PF03466">
    <property type="entry name" value="LysR_substrate"/>
    <property type="match status" value="1"/>
</dbReference>
<evidence type="ECO:0000256" key="3">
    <source>
        <dbReference type="ARBA" id="ARBA00023125"/>
    </source>
</evidence>
<evidence type="ECO:0000256" key="4">
    <source>
        <dbReference type="ARBA" id="ARBA00023163"/>
    </source>
</evidence>
<dbReference type="Pfam" id="PF00126">
    <property type="entry name" value="HTH_1"/>
    <property type="match status" value="1"/>
</dbReference>
<keyword evidence="4" id="KW-0804">Transcription</keyword>
<dbReference type="Proteomes" id="UP000826550">
    <property type="component" value="Chromosome"/>
</dbReference>